<dbReference type="EC" id="2.1.1.177" evidence="5"/>
<dbReference type="InterPro" id="IPR029028">
    <property type="entry name" value="Alpha/beta_knot_MTases"/>
</dbReference>
<reference evidence="5" key="1">
    <citation type="journal article" date="2014" name="Genome Biol. Evol.">
        <title>Pangenome evidence for extensive interdomain horizontal transfer affecting lineage core and shell genes in uncultured planktonic thaumarchaeota and euryarchaeota.</title>
        <authorList>
            <person name="Deschamps P."/>
            <person name="Zivanovic Y."/>
            <person name="Moreira D."/>
            <person name="Rodriguez-Valera F."/>
            <person name="Lopez-Garcia P."/>
        </authorList>
    </citation>
    <scope>NUCLEOTIDE SEQUENCE</scope>
</reference>
<evidence type="ECO:0000256" key="1">
    <source>
        <dbReference type="ARBA" id="ARBA00022603"/>
    </source>
</evidence>
<evidence type="ECO:0000256" key="2">
    <source>
        <dbReference type="ARBA" id="ARBA00022679"/>
    </source>
</evidence>
<dbReference type="PANTHER" id="PTHR33603:SF1">
    <property type="entry name" value="RIBOSOMAL RNA LARGE SUBUNIT METHYLTRANSFERASE H"/>
    <property type="match status" value="1"/>
</dbReference>
<evidence type="ECO:0000256" key="4">
    <source>
        <dbReference type="ARBA" id="ARBA00038303"/>
    </source>
</evidence>
<gene>
    <name evidence="5" type="primary">rlmH</name>
</gene>
<accession>A0A075HQX5</accession>
<comment type="similarity">
    <text evidence="4">Belongs to the RNA methyltransferase RlmH family.</text>
</comment>
<dbReference type="GO" id="GO:0032259">
    <property type="term" value="P:methylation"/>
    <property type="evidence" value="ECO:0007669"/>
    <property type="project" value="UniProtKB-KW"/>
</dbReference>
<dbReference type="InterPro" id="IPR029026">
    <property type="entry name" value="tRNA_m1G_MTases_N"/>
</dbReference>
<sequence length="179" mass="19489">MRLNGHHPIAIGTPAPSDYLDALRTAQVEERARSAMGRIVVHLHGAAKNPSHRASISDYSTRLRAGGVRLIEHSDRTTVQGYLEEVSRAANSRSVVLLQESGEMHDSESFASMVGRWRLESDETHLVVGPADGFGDAGVDRKAISLGPMTMQHELAAVVLLEQLYRATTILDGGPYHRA</sequence>
<organism evidence="5">
    <name type="scientific">uncultured marine group II/III euryarchaeote KM3_82_B10</name>
    <dbReference type="NCBI Taxonomy" id="1456517"/>
    <lineage>
        <taxon>Archaea</taxon>
        <taxon>Methanobacteriati</taxon>
        <taxon>Methanobacteriota</taxon>
        <taxon>environmental samples</taxon>
    </lineage>
</organism>
<evidence type="ECO:0000313" key="5">
    <source>
        <dbReference type="EMBL" id="AIF18214.1"/>
    </source>
</evidence>
<keyword evidence="1 5" id="KW-0489">Methyltransferase</keyword>
<dbReference type="GO" id="GO:0008168">
    <property type="term" value="F:methyltransferase activity"/>
    <property type="evidence" value="ECO:0007669"/>
    <property type="project" value="UniProtKB-KW"/>
</dbReference>
<dbReference type="GO" id="GO:0006364">
    <property type="term" value="P:rRNA processing"/>
    <property type="evidence" value="ECO:0007669"/>
    <property type="project" value="InterPro"/>
</dbReference>
<dbReference type="Gene3D" id="3.40.1280.10">
    <property type="match status" value="1"/>
</dbReference>
<dbReference type="InterPro" id="IPR003742">
    <property type="entry name" value="RlmH-like"/>
</dbReference>
<dbReference type="PANTHER" id="PTHR33603">
    <property type="entry name" value="METHYLTRANSFERASE"/>
    <property type="match status" value="1"/>
</dbReference>
<dbReference type="Pfam" id="PF02590">
    <property type="entry name" value="SPOUT_MTase"/>
    <property type="match status" value="1"/>
</dbReference>
<evidence type="ECO:0000256" key="3">
    <source>
        <dbReference type="ARBA" id="ARBA00022691"/>
    </source>
</evidence>
<name>A0A075HQX5_9EURY</name>
<dbReference type="AlphaFoldDB" id="A0A075HQX5"/>
<dbReference type="EMBL" id="KF901104">
    <property type="protein sequence ID" value="AIF18214.1"/>
    <property type="molecule type" value="Genomic_DNA"/>
</dbReference>
<proteinExistence type="inferred from homology"/>
<keyword evidence="3" id="KW-0949">S-adenosyl-L-methionine</keyword>
<dbReference type="CDD" id="cd18081">
    <property type="entry name" value="RlmH-like"/>
    <property type="match status" value="1"/>
</dbReference>
<keyword evidence="2 5" id="KW-0808">Transferase</keyword>
<protein>
    <submittedName>
        <fullName evidence="5">23S rRNA (Pseudouridine1915-N3)-methyltransferase (RlmH)</fullName>
        <ecNumber evidence="5">2.1.1.177</ecNumber>
    </submittedName>
</protein>
<dbReference type="SUPFAM" id="SSF75217">
    <property type="entry name" value="alpha/beta knot"/>
    <property type="match status" value="1"/>
</dbReference>